<reference evidence="2 3" key="1">
    <citation type="journal article" date="2014" name="PLoS ONE">
        <title>Global Analysis of Gene Expression Profiles in Physic Nut (Jatropha curcas L.) Seedlings Exposed to Salt Stress.</title>
        <authorList>
            <person name="Zhang L."/>
            <person name="Zhang C."/>
            <person name="Wu P."/>
            <person name="Chen Y."/>
            <person name="Li M."/>
            <person name="Jiang H."/>
            <person name="Wu G."/>
        </authorList>
    </citation>
    <scope>NUCLEOTIDE SEQUENCE [LARGE SCALE GENOMIC DNA]</scope>
    <source>
        <strain evidence="3">cv. GZQX0401</strain>
        <tissue evidence="2">Young leaves</tissue>
    </source>
</reference>
<organism evidence="2 3">
    <name type="scientific">Jatropha curcas</name>
    <name type="common">Barbados nut</name>
    <dbReference type="NCBI Taxonomy" id="180498"/>
    <lineage>
        <taxon>Eukaryota</taxon>
        <taxon>Viridiplantae</taxon>
        <taxon>Streptophyta</taxon>
        <taxon>Embryophyta</taxon>
        <taxon>Tracheophyta</taxon>
        <taxon>Spermatophyta</taxon>
        <taxon>Magnoliopsida</taxon>
        <taxon>eudicotyledons</taxon>
        <taxon>Gunneridae</taxon>
        <taxon>Pentapetalae</taxon>
        <taxon>rosids</taxon>
        <taxon>fabids</taxon>
        <taxon>Malpighiales</taxon>
        <taxon>Euphorbiaceae</taxon>
        <taxon>Crotonoideae</taxon>
        <taxon>Jatropheae</taxon>
        <taxon>Jatropha</taxon>
    </lineage>
</organism>
<proteinExistence type="predicted"/>
<evidence type="ECO:0000313" key="2">
    <source>
        <dbReference type="EMBL" id="KDP21724.1"/>
    </source>
</evidence>
<gene>
    <name evidence="2" type="ORF">JCGZ_03543</name>
</gene>
<feature type="region of interest" description="Disordered" evidence="1">
    <location>
        <begin position="1"/>
        <end position="150"/>
    </location>
</feature>
<feature type="compositionally biased region" description="Basic and acidic residues" evidence="1">
    <location>
        <begin position="67"/>
        <end position="150"/>
    </location>
</feature>
<feature type="compositionally biased region" description="Acidic residues" evidence="1">
    <location>
        <begin position="32"/>
        <end position="46"/>
    </location>
</feature>
<protein>
    <submittedName>
        <fullName evidence="2">Uncharacterized protein</fullName>
    </submittedName>
</protein>
<sequence>MQRSRKMKKALKEEIEKKKKREDKGKAKLGETEEEEKKEEAEEEEEEKKSEEKAEEEEKLEEEAVEEEKKLEEERKEETEKEKAGEKEAELEKEEETEKKKESEKMEKGKKVEEVSDAETEKLEISDEEKSTEVKIEKESKMLSAQRSREAMLGRMERELIEEHNKEIDEAIKYCNTVIGQNQSLIETLERMKDVNERKLGTLKVKGTPYTPTSEKPKRVKHTAGKHRTHGRKPPLHPSSKRPESSFETAPAQNLRSSKRLRTDPKPL</sequence>
<feature type="compositionally biased region" description="Polar residues" evidence="1">
    <location>
        <begin position="246"/>
        <end position="256"/>
    </location>
</feature>
<feature type="compositionally biased region" description="Acidic residues" evidence="1">
    <location>
        <begin position="53"/>
        <end position="66"/>
    </location>
</feature>
<feature type="compositionally biased region" description="Basic and acidic residues" evidence="1">
    <location>
        <begin position="10"/>
        <end position="31"/>
    </location>
</feature>
<dbReference type="Proteomes" id="UP000027138">
    <property type="component" value="Unassembled WGS sequence"/>
</dbReference>
<feature type="compositionally biased region" description="Basic residues" evidence="1">
    <location>
        <begin position="218"/>
        <end position="235"/>
    </location>
</feature>
<dbReference type="EMBL" id="KK915584">
    <property type="protein sequence ID" value="KDP21724.1"/>
    <property type="molecule type" value="Genomic_DNA"/>
</dbReference>
<dbReference type="AlphaFoldDB" id="A0A067JQE9"/>
<evidence type="ECO:0000256" key="1">
    <source>
        <dbReference type="SAM" id="MobiDB-lite"/>
    </source>
</evidence>
<feature type="region of interest" description="Disordered" evidence="1">
    <location>
        <begin position="196"/>
        <end position="268"/>
    </location>
</feature>
<keyword evidence="3" id="KW-1185">Reference proteome</keyword>
<name>A0A067JQE9_JATCU</name>
<evidence type="ECO:0000313" key="3">
    <source>
        <dbReference type="Proteomes" id="UP000027138"/>
    </source>
</evidence>
<accession>A0A067JQE9</accession>